<dbReference type="InterPro" id="IPR020624">
    <property type="entry name" value="Schiff_base-form_aldolases_CS"/>
</dbReference>
<evidence type="ECO:0000256" key="1">
    <source>
        <dbReference type="ARBA" id="ARBA00003294"/>
    </source>
</evidence>
<evidence type="ECO:0000256" key="4">
    <source>
        <dbReference type="ARBA" id="ARBA00022490"/>
    </source>
</evidence>
<dbReference type="PANTHER" id="PTHR12128:SF66">
    <property type="entry name" value="4-HYDROXY-2-OXOGLUTARATE ALDOLASE, MITOCHONDRIAL"/>
    <property type="match status" value="1"/>
</dbReference>
<reference evidence="11" key="2">
    <citation type="journal article" date="2014" name="ISME J.">
        <title>Microbial stratification in low pH oxic and suboxic macroscopic growths along an acid mine drainage.</title>
        <authorList>
            <person name="Mendez-Garcia C."/>
            <person name="Mesa V."/>
            <person name="Sprenger R.R."/>
            <person name="Richter M."/>
            <person name="Diez M.S."/>
            <person name="Solano J."/>
            <person name="Bargiela R."/>
            <person name="Golyshina O.V."/>
            <person name="Manteca A."/>
            <person name="Ramos J.L."/>
            <person name="Gallego J.R."/>
            <person name="Llorente I."/>
            <person name="Martins Dos Santos V.A."/>
            <person name="Jensen O.N."/>
            <person name="Pelaez A.I."/>
            <person name="Sanchez J."/>
            <person name="Ferrer M."/>
        </authorList>
    </citation>
    <scope>NUCLEOTIDE SEQUENCE</scope>
</reference>
<dbReference type="HAMAP" id="MF_00418">
    <property type="entry name" value="DapA"/>
    <property type="match status" value="1"/>
</dbReference>
<dbReference type="InterPro" id="IPR002220">
    <property type="entry name" value="DapA-like"/>
</dbReference>
<dbReference type="PROSITE" id="PS00666">
    <property type="entry name" value="DHDPS_2"/>
    <property type="match status" value="1"/>
</dbReference>
<reference evidence="11" key="1">
    <citation type="submission" date="2013-08" db="EMBL/GenBank/DDBJ databases">
        <authorList>
            <person name="Mendez C."/>
            <person name="Richter M."/>
            <person name="Ferrer M."/>
            <person name="Sanchez J."/>
        </authorList>
    </citation>
    <scope>NUCLEOTIDE SEQUENCE</scope>
</reference>
<dbReference type="SUPFAM" id="SSF51569">
    <property type="entry name" value="Aldolase"/>
    <property type="match status" value="1"/>
</dbReference>
<comment type="function">
    <text evidence="1">Catalyzes the condensation of (S)-aspartate-beta-semialdehyde [(S)-ASA] and pyruvate to 4-hydroxy-tetrahydrodipicolinate (HTPA).</text>
</comment>
<keyword evidence="6" id="KW-0220">Diaminopimelate biosynthesis</keyword>
<dbReference type="InterPro" id="IPR020625">
    <property type="entry name" value="Schiff_base-form_aldolases_AS"/>
</dbReference>
<dbReference type="PRINTS" id="PR00146">
    <property type="entry name" value="DHPICSNTHASE"/>
</dbReference>
<comment type="pathway">
    <text evidence="2">Amino-acid biosynthesis; L-lysine biosynthesis via DAP pathway; (S)-tetrahydrodipicolinate from L-aspartate: step 3/4.</text>
</comment>
<accession>T1BC56</accession>
<dbReference type="InterPro" id="IPR005263">
    <property type="entry name" value="DapA"/>
</dbReference>
<evidence type="ECO:0000256" key="8">
    <source>
        <dbReference type="ARBA" id="ARBA00023239"/>
    </source>
</evidence>
<evidence type="ECO:0000256" key="3">
    <source>
        <dbReference type="ARBA" id="ARBA00012086"/>
    </source>
</evidence>
<keyword evidence="5" id="KW-0028">Amino-acid biosynthesis</keyword>
<evidence type="ECO:0000313" key="11">
    <source>
        <dbReference type="EMBL" id="EQD70511.1"/>
    </source>
</evidence>
<keyword evidence="8 11" id="KW-0456">Lyase</keyword>
<dbReference type="EMBL" id="AUZY01003111">
    <property type="protein sequence ID" value="EQD70511.1"/>
    <property type="molecule type" value="Genomic_DNA"/>
</dbReference>
<evidence type="ECO:0000256" key="9">
    <source>
        <dbReference type="ARBA" id="ARBA00023270"/>
    </source>
</evidence>
<keyword evidence="7" id="KW-0457">Lysine biosynthesis</keyword>
<dbReference type="PANTHER" id="PTHR12128">
    <property type="entry name" value="DIHYDRODIPICOLINATE SYNTHASE"/>
    <property type="match status" value="1"/>
</dbReference>
<evidence type="ECO:0000256" key="7">
    <source>
        <dbReference type="ARBA" id="ARBA00023154"/>
    </source>
</evidence>
<organism evidence="11">
    <name type="scientific">mine drainage metagenome</name>
    <dbReference type="NCBI Taxonomy" id="410659"/>
    <lineage>
        <taxon>unclassified sequences</taxon>
        <taxon>metagenomes</taxon>
        <taxon>ecological metagenomes</taxon>
    </lineage>
</organism>
<dbReference type="GO" id="GO:0009089">
    <property type="term" value="P:lysine biosynthetic process via diaminopimelate"/>
    <property type="evidence" value="ECO:0007669"/>
    <property type="project" value="UniProtKB-UniPathway"/>
</dbReference>
<dbReference type="SMART" id="SM01130">
    <property type="entry name" value="DHDPS"/>
    <property type="match status" value="1"/>
</dbReference>
<dbReference type="InterPro" id="IPR013785">
    <property type="entry name" value="Aldolase_TIM"/>
</dbReference>
<sequence length="284" mass="30919">MAQSGEIDYTSLGRLVDWHVASGTAALVVAGTTGESSTLQPVEQVELVQAVQKMARGRVPVIAGSGCHGTEQTVRLTRRMAELGVQACLLVTPYYNKPGQEGLYQHFQAVARAVSVPLILYNVPSRTACDLLPETVARLNEYPHIVGIKEATPGSARLRALRKVCRPDFCFWSGDDLTALDFIQGGGHGVISVTANVVPELMSRWIRHALAGEWPEATSIQNELTPLHQALFVESNPIPVKWALEAMGYIPGGIRLPLTRLGETAQPIVRAALEHLNVWMERSV</sequence>
<dbReference type="Gene3D" id="3.20.20.70">
    <property type="entry name" value="Aldolase class I"/>
    <property type="match status" value="1"/>
</dbReference>
<comment type="catalytic activity">
    <reaction evidence="10">
        <text>L-aspartate 4-semialdehyde + pyruvate = (2S,4S)-4-hydroxy-2,3,4,5-tetrahydrodipicolinate + H2O + H(+)</text>
        <dbReference type="Rhea" id="RHEA:34171"/>
        <dbReference type="ChEBI" id="CHEBI:15361"/>
        <dbReference type="ChEBI" id="CHEBI:15377"/>
        <dbReference type="ChEBI" id="CHEBI:15378"/>
        <dbReference type="ChEBI" id="CHEBI:67139"/>
        <dbReference type="ChEBI" id="CHEBI:537519"/>
        <dbReference type="EC" id="4.3.3.7"/>
    </reaction>
</comment>
<keyword evidence="4" id="KW-0963">Cytoplasm</keyword>
<dbReference type="GO" id="GO:0005829">
    <property type="term" value="C:cytosol"/>
    <property type="evidence" value="ECO:0007669"/>
    <property type="project" value="TreeGrafter"/>
</dbReference>
<dbReference type="AlphaFoldDB" id="T1BC56"/>
<dbReference type="UniPathway" id="UPA00034">
    <property type="reaction ID" value="UER00017"/>
</dbReference>
<name>T1BC56_9ZZZZ</name>
<dbReference type="EC" id="4.3.3.7" evidence="3"/>
<evidence type="ECO:0000256" key="10">
    <source>
        <dbReference type="ARBA" id="ARBA00047836"/>
    </source>
</evidence>
<dbReference type="NCBIfam" id="TIGR00674">
    <property type="entry name" value="dapA"/>
    <property type="match status" value="1"/>
</dbReference>
<keyword evidence="9" id="KW-0704">Schiff base</keyword>
<comment type="caution">
    <text evidence="11">The sequence shown here is derived from an EMBL/GenBank/DDBJ whole genome shotgun (WGS) entry which is preliminary data.</text>
</comment>
<dbReference type="GO" id="GO:0019877">
    <property type="term" value="P:diaminopimelate biosynthetic process"/>
    <property type="evidence" value="ECO:0007669"/>
    <property type="project" value="UniProtKB-KW"/>
</dbReference>
<evidence type="ECO:0000256" key="5">
    <source>
        <dbReference type="ARBA" id="ARBA00022605"/>
    </source>
</evidence>
<gene>
    <name evidence="11" type="ORF">B1B_04942</name>
</gene>
<dbReference type="PROSITE" id="PS00665">
    <property type="entry name" value="DHDPS_1"/>
    <property type="match status" value="1"/>
</dbReference>
<evidence type="ECO:0000256" key="6">
    <source>
        <dbReference type="ARBA" id="ARBA00022915"/>
    </source>
</evidence>
<dbReference type="GO" id="GO:0008840">
    <property type="term" value="F:4-hydroxy-tetrahydrodipicolinate synthase activity"/>
    <property type="evidence" value="ECO:0007669"/>
    <property type="project" value="UniProtKB-EC"/>
</dbReference>
<dbReference type="PIRSF" id="PIRSF001365">
    <property type="entry name" value="DHDPS"/>
    <property type="match status" value="1"/>
</dbReference>
<proteinExistence type="inferred from homology"/>
<dbReference type="CDD" id="cd00950">
    <property type="entry name" value="DHDPS"/>
    <property type="match status" value="1"/>
</dbReference>
<evidence type="ECO:0000256" key="2">
    <source>
        <dbReference type="ARBA" id="ARBA00005120"/>
    </source>
</evidence>
<protein>
    <recommendedName>
        <fullName evidence="3">4-hydroxy-tetrahydrodipicolinate synthase</fullName>
        <ecNumber evidence="3">4.3.3.7</ecNumber>
    </recommendedName>
</protein>
<dbReference type="Pfam" id="PF00701">
    <property type="entry name" value="DHDPS"/>
    <property type="match status" value="1"/>
</dbReference>